<feature type="transmembrane region" description="Helical" evidence="1">
    <location>
        <begin position="242"/>
        <end position="264"/>
    </location>
</feature>
<sequence>MNKQLEYRKQIEMIEEKLIRKNKEYMERISGYMMIASIFYHQEEVVMEQLLSIYQDVFAAQQDGCSAEEFLGKDSKQMADELLSYLPPIGLMEVARLSVLILSIYLGSQFLMDFAGTGVISLNWIGLLCDTVLSLLLPIGIFLILRRLIYQTDKIKILGIYIGFPLVFLGLCFLRLWLVPKKLDFVLTGWGLVVLLALLGVALLFFQEQKLVRYVFLPTYVLTLACGSLTSYLKQVGASVPIWLNLTLIFLPIIIFWIGSMIFLMRKEK</sequence>
<feature type="transmembrane region" description="Helical" evidence="1">
    <location>
        <begin position="185"/>
        <end position="206"/>
    </location>
</feature>
<keyword evidence="1" id="KW-0472">Membrane</keyword>
<dbReference type="GeneID" id="52229124"/>
<evidence type="ECO:0008006" key="4">
    <source>
        <dbReference type="Google" id="ProtNLM"/>
    </source>
</evidence>
<gene>
    <name evidence="2" type="ORF">SR187_2760</name>
</gene>
<feature type="transmembrane region" description="Helical" evidence="1">
    <location>
        <begin position="94"/>
        <end position="112"/>
    </location>
</feature>
<protein>
    <recommendedName>
        <fullName evidence="4">DUF1129 domain-containing protein</fullName>
    </recommendedName>
</protein>
<evidence type="ECO:0000256" key="1">
    <source>
        <dbReference type="SAM" id="Phobius"/>
    </source>
</evidence>
<keyword evidence="1" id="KW-1133">Transmembrane helix</keyword>
<keyword evidence="1" id="KW-0812">Transmembrane</keyword>
<dbReference type="Proteomes" id="UP000269331">
    <property type="component" value="Chromosome"/>
</dbReference>
<dbReference type="RefSeq" id="WP_120171430.1">
    <property type="nucleotide sequence ID" value="NZ_AP018400.1"/>
</dbReference>
<dbReference type="OrthoDB" id="1655249at2"/>
<accession>A0A2Z5TXN1</accession>
<organism evidence="2 3">
    <name type="scientific">Streptococcus ruminantium</name>
    <dbReference type="NCBI Taxonomy" id="1917441"/>
    <lineage>
        <taxon>Bacteria</taxon>
        <taxon>Bacillati</taxon>
        <taxon>Bacillota</taxon>
        <taxon>Bacilli</taxon>
        <taxon>Lactobacillales</taxon>
        <taxon>Streptococcaceae</taxon>
        <taxon>Streptococcus</taxon>
    </lineage>
</organism>
<dbReference type="KEGG" id="srq:SR187_2760"/>
<feature type="transmembrane region" description="Helical" evidence="1">
    <location>
        <begin position="124"/>
        <end position="145"/>
    </location>
</feature>
<dbReference type="EMBL" id="AP018400">
    <property type="protein sequence ID" value="BBA92161.1"/>
    <property type="molecule type" value="Genomic_DNA"/>
</dbReference>
<dbReference type="SUPFAM" id="SSF158560">
    <property type="entry name" value="BH3980-like"/>
    <property type="match status" value="1"/>
</dbReference>
<dbReference type="AlphaFoldDB" id="A0A2Z5TXN1"/>
<evidence type="ECO:0000313" key="2">
    <source>
        <dbReference type="EMBL" id="BBA92161.1"/>
    </source>
</evidence>
<feature type="transmembrane region" description="Helical" evidence="1">
    <location>
        <begin position="157"/>
        <end position="179"/>
    </location>
</feature>
<feature type="transmembrane region" description="Helical" evidence="1">
    <location>
        <begin position="211"/>
        <end position="230"/>
    </location>
</feature>
<evidence type="ECO:0000313" key="3">
    <source>
        <dbReference type="Proteomes" id="UP000269331"/>
    </source>
</evidence>
<proteinExistence type="predicted"/>
<name>A0A2Z5TXN1_9STRE</name>
<reference evidence="2 3" key="1">
    <citation type="journal article" date="2018" name="Genome Biol. Evol.">
        <title>Complete Genome Sequence of Streptococcus ruminantium sp. nov. GUT-187T (=DSM 104980T =JCM 31869T), the Type Strain of S. ruminantium, and Comparison with Genome Sequences of Streptococcus suis Strains.</title>
        <authorList>
            <person name="Tohya M."/>
            <person name="Sekizaki T."/>
            <person name="Miyoshi-Akiyama T."/>
        </authorList>
    </citation>
    <scope>NUCLEOTIDE SEQUENCE [LARGE SCALE GENOMIC DNA]</scope>
    <source>
        <strain evidence="2 3">GUT187T</strain>
    </source>
</reference>